<dbReference type="Proteomes" id="UP001428341">
    <property type="component" value="Unassembled WGS sequence"/>
</dbReference>
<comment type="caution">
    <text evidence="2">The sequence shown here is derived from an EMBL/GenBank/DDBJ whole genome shotgun (WGS) entry which is preliminary data.</text>
</comment>
<organism evidence="2 3">
    <name type="scientific">Citrus x changshan-huyou</name>
    <dbReference type="NCBI Taxonomy" id="2935761"/>
    <lineage>
        <taxon>Eukaryota</taxon>
        <taxon>Viridiplantae</taxon>
        <taxon>Streptophyta</taxon>
        <taxon>Embryophyta</taxon>
        <taxon>Tracheophyta</taxon>
        <taxon>Spermatophyta</taxon>
        <taxon>Magnoliopsida</taxon>
        <taxon>eudicotyledons</taxon>
        <taxon>Gunneridae</taxon>
        <taxon>Pentapetalae</taxon>
        <taxon>rosids</taxon>
        <taxon>malvids</taxon>
        <taxon>Sapindales</taxon>
        <taxon>Rutaceae</taxon>
        <taxon>Aurantioideae</taxon>
        <taxon>Citrus</taxon>
    </lineage>
</organism>
<dbReference type="AlphaFoldDB" id="A0AAP0QNQ5"/>
<gene>
    <name evidence="2" type="ORF">WN944_013115</name>
</gene>
<sequence>MHGGRFERTLPRISRSCEAENDVAALALYCFQYGFEKLYETCDRFAADLHEKESVHRSNVSVVCSSTFLEKPTQSQDSTSTEFCTKLWDTCGDRFLDDAKLQLNTKPVSKYNIETQPPAGVCLEKIGNLERILILLPIASFYLISKVVYGWQMFLMRDLMGFWGLPNPTHF</sequence>
<keyword evidence="3" id="KW-1185">Reference proteome</keyword>
<evidence type="ECO:0000313" key="2">
    <source>
        <dbReference type="EMBL" id="KAK9197932.1"/>
    </source>
</evidence>
<reference evidence="2 3" key="1">
    <citation type="submission" date="2024-05" db="EMBL/GenBank/DDBJ databases">
        <title>Haplotype-resolved chromosome-level genome assembly of Huyou (Citrus changshanensis).</title>
        <authorList>
            <person name="Miao C."/>
            <person name="Chen W."/>
            <person name="Wu Y."/>
            <person name="Wang L."/>
            <person name="Zhao S."/>
            <person name="Grierson D."/>
            <person name="Xu C."/>
            <person name="Chen K."/>
        </authorList>
    </citation>
    <scope>NUCLEOTIDE SEQUENCE [LARGE SCALE GENOMIC DNA]</scope>
    <source>
        <strain evidence="2">01-14</strain>
        <tissue evidence="2">Leaf</tissue>
    </source>
</reference>
<evidence type="ECO:0000256" key="1">
    <source>
        <dbReference type="SAM" id="Phobius"/>
    </source>
</evidence>
<proteinExistence type="predicted"/>
<keyword evidence="1" id="KW-0812">Transmembrane</keyword>
<accession>A0AAP0QNQ5</accession>
<keyword evidence="1" id="KW-1133">Transmembrane helix</keyword>
<keyword evidence="1" id="KW-0472">Membrane</keyword>
<evidence type="ECO:0000313" key="3">
    <source>
        <dbReference type="Proteomes" id="UP001428341"/>
    </source>
</evidence>
<name>A0AAP0QNQ5_9ROSI</name>
<dbReference type="EMBL" id="JBCGBO010000005">
    <property type="protein sequence ID" value="KAK9197932.1"/>
    <property type="molecule type" value="Genomic_DNA"/>
</dbReference>
<protein>
    <submittedName>
        <fullName evidence="2">Uncharacterized protein</fullName>
    </submittedName>
</protein>
<feature type="transmembrane region" description="Helical" evidence="1">
    <location>
        <begin position="132"/>
        <end position="151"/>
    </location>
</feature>